<dbReference type="AlphaFoldDB" id="A0A927MKT8"/>
<protein>
    <submittedName>
        <fullName evidence="2">ABC-type Fe3+-hydroxamate transport system substrate-binding protein</fullName>
    </submittedName>
</protein>
<dbReference type="EMBL" id="JADBEL010000030">
    <property type="protein sequence ID" value="MBE1556579.1"/>
    <property type="molecule type" value="Genomic_DNA"/>
</dbReference>
<reference evidence="2" key="1">
    <citation type="submission" date="2020-10" db="EMBL/GenBank/DDBJ databases">
        <title>Genomic Encyclopedia of Type Strains, Phase IV (KMG-IV): sequencing the most valuable type-strain genomes for metagenomic binning, comparative biology and taxonomic classification.</title>
        <authorList>
            <person name="Goeker M."/>
        </authorList>
    </citation>
    <scope>NUCLEOTIDE SEQUENCE</scope>
    <source>
        <strain evidence="2">DSM 13886</strain>
    </source>
</reference>
<evidence type="ECO:0000259" key="1">
    <source>
        <dbReference type="PROSITE" id="PS50983"/>
    </source>
</evidence>
<dbReference type="Gene3D" id="3.40.50.1980">
    <property type="entry name" value="Nitrogenase molybdenum iron protein domain"/>
    <property type="match status" value="1"/>
</dbReference>
<dbReference type="PROSITE" id="PS50983">
    <property type="entry name" value="FE_B12_PBP"/>
    <property type="match status" value="1"/>
</dbReference>
<keyword evidence="3" id="KW-1185">Reference proteome</keyword>
<dbReference type="RefSeq" id="WP_225942203.1">
    <property type="nucleotide sequence ID" value="NZ_JADBEL010000030.1"/>
</dbReference>
<organism evidence="2 3">
    <name type="scientific">Sporosarcina limicola</name>
    <dbReference type="NCBI Taxonomy" id="34101"/>
    <lineage>
        <taxon>Bacteria</taxon>
        <taxon>Bacillati</taxon>
        <taxon>Bacillota</taxon>
        <taxon>Bacilli</taxon>
        <taxon>Bacillales</taxon>
        <taxon>Caryophanaceae</taxon>
        <taxon>Sporosarcina</taxon>
    </lineage>
</organism>
<feature type="domain" description="Fe/B12 periplasmic-binding" evidence="1">
    <location>
        <begin position="1"/>
        <end position="69"/>
    </location>
</feature>
<dbReference type="InterPro" id="IPR002491">
    <property type="entry name" value="ABC_transptr_periplasmic_BD"/>
</dbReference>
<dbReference type="SUPFAM" id="SSF53807">
    <property type="entry name" value="Helical backbone' metal receptor"/>
    <property type="match status" value="1"/>
</dbReference>
<evidence type="ECO:0000313" key="2">
    <source>
        <dbReference type="EMBL" id="MBE1556579.1"/>
    </source>
</evidence>
<comment type="caution">
    <text evidence="2">The sequence shown here is derived from an EMBL/GenBank/DDBJ whole genome shotgun (WGS) entry which is preliminary data.</text>
</comment>
<accession>A0A927MKT8</accession>
<dbReference type="Proteomes" id="UP000658225">
    <property type="component" value="Unassembled WGS sequence"/>
</dbReference>
<proteinExistence type="predicted"/>
<sequence>MLPEYAGDYVFRSAYKEMEDLSDNVVWNSIPAVDEGRLIDMSFGLFFYNDIYSLDKQLDFVVDSLLETVK</sequence>
<name>A0A927MKT8_9BACL</name>
<evidence type="ECO:0000313" key="3">
    <source>
        <dbReference type="Proteomes" id="UP000658225"/>
    </source>
</evidence>
<gene>
    <name evidence="2" type="ORF">H4683_003704</name>
</gene>